<feature type="transmembrane region" description="Helical" evidence="1">
    <location>
        <begin position="1873"/>
        <end position="1891"/>
    </location>
</feature>
<feature type="transmembrane region" description="Helical" evidence="1">
    <location>
        <begin position="1754"/>
        <end position="1773"/>
    </location>
</feature>
<gene>
    <name evidence="3" type="ORF">KIPB_006833</name>
</gene>
<keyword evidence="1" id="KW-0812">Transmembrane</keyword>
<name>A0A9K3GJE6_9EUKA</name>
<feature type="transmembrane region" description="Helical" evidence="1">
    <location>
        <begin position="1721"/>
        <end position="1742"/>
    </location>
</feature>
<dbReference type="Proteomes" id="UP000265618">
    <property type="component" value="Unassembled WGS sequence"/>
</dbReference>
<accession>A0A9K3GJE6</accession>
<evidence type="ECO:0000256" key="2">
    <source>
        <dbReference type="SAM" id="SignalP"/>
    </source>
</evidence>
<feature type="transmembrane region" description="Helical" evidence="1">
    <location>
        <begin position="1447"/>
        <end position="1466"/>
    </location>
</feature>
<comment type="caution">
    <text evidence="3">The sequence shown here is derived from an EMBL/GenBank/DDBJ whole genome shotgun (WGS) entry which is preliminary data.</text>
</comment>
<dbReference type="EMBL" id="BDIP01001818">
    <property type="protein sequence ID" value="GIQ85198.1"/>
    <property type="molecule type" value="Genomic_DNA"/>
</dbReference>
<keyword evidence="4" id="KW-1185">Reference proteome</keyword>
<feature type="transmembrane region" description="Helical" evidence="1">
    <location>
        <begin position="1667"/>
        <end position="1686"/>
    </location>
</feature>
<evidence type="ECO:0000256" key="1">
    <source>
        <dbReference type="SAM" id="Phobius"/>
    </source>
</evidence>
<feature type="transmembrane region" description="Helical" evidence="1">
    <location>
        <begin position="1220"/>
        <end position="1244"/>
    </location>
</feature>
<keyword evidence="1" id="KW-0472">Membrane</keyword>
<feature type="transmembrane region" description="Helical" evidence="1">
    <location>
        <begin position="1407"/>
        <end position="1427"/>
    </location>
</feature>
<evidence type="ECO:0000313" key="4">
    <source>
        <dbReference type="Proteomes" id="UP000265618"/>
    </source>
</evidence>
<feature type="transmembrane region" description="Helical" evidence="1">
    <location>
        <begin position="1640"/>
        <end position="1660"/>
    </location>
</feature>
<reference evidence="3 4" key="1">
    <citation type="journal article" date="2018" name="PLoS ONE">
        <title>The draft genome of Kipferlia bialata reveals reductive genome evolution in fornicate parasites.</title>
        <authorList>
            <person name="Tanifuji G."/>
            <person name="Takabayashi S."/>
            <person name="Kume K."/>
            <person name="Takagi M."/>
            <person name="Nakayama T."/>
            <person name="Kamikawa R."/>
            <person name="Inagaki Y."/>
            <person name="Hashimoto T."/>
        </authorList>
    </citation>
    <scope>NUCLEOTIDE SEQUENCE [LARGE SCALE GENOMIC DNA]</scope>
    <source>
        <strain evidence="3">NY0173</strain>
    </source>
</reference>
<feature type="transmembrane region" description="Helical" evidence="1">
    <location>
        <begin position="1584"/>
        <end position="1607"/>
    </location>
</feature>
<keyword evidence="1" id="KW-1133">Transmembrane helix</keyword>
<proteinExistence type="predicted"/>
<evidence type="ECO:0000313" key="3">
    <source>
        <dbReference type="EMBL" id="GIQ85198.1"/>
    </source>
</evidence>
<protein>
    <submittedName>
        <fullName evidence="3">Uncharacterized protein</fullName>
    </submittedName>
</protein>
<sequence>MWVPATWLCSVCILALCIALVSCDLTVDGNHFTQTESLFSVSGVTSAEGEGIPHILYRTAHPAAQYAAEGVYFESGPVVEETAGDLDPDDGIPPEVTYTRTLLAAAPWLDPSPVIGTLSVTSAASQLLVLAGDISEDPPVAVVSVCEAEFTGSDASCLAGSQAVLYADLRDTTLDGDRETGGAPYSYLGCESAVLALDSVTTFSEISAFTPCGSECGTAGFLLLRDGTIEDPSGYADTDTLPTALVVFVQEDPDYSGEGVPGLIWQRASAIGCEEPLDPGSPSVVLRAYDTILYTEDGWQYPSFTTQTVSVTDGVAGAVSVERHTLSAYDSSADGVDTPDYIERGQTGVALEGVLWSTDTPSADMLSSIHYTRAVLDPSSPDTLWYLSCDSGDGVSLSDTLRAVPFSVSDSTAGYTTPIATPYSLPIASGVCTSLDMMSGWLSAVSVSAAVNTDSTNSDTYLLARVSSAVSSPPVSVSSAVTGMYLWGLYTDVTPTVLLGQDISSVSDVASLASADFGGFLTHSTDTIGSLMYGGDSETPTLGPVSTTATLSLLQDLIDMYVYPTVSAKETGTYLQHSEVGLTYVGLVSTPINGTPTLSVSILGVEYEAGVADMDTRASQVETVYPSTASVGAGGAMPSDISVTLTLTEDSYVSASLAVPTSAWVTQETDTGLHPYSLPLALSSVTLDPYTFGDGVGPTAASVTLYGWCGEIDSVSEMDVALDAGDTYTLTESGGTTPYTTPVFGTDPAVYTACYSETMLAVTTVQCPLGSVCYGRDYTLVYSVDVTGTPSGMDLAYTLDGRTSTKDTATLSVRPQMAVTGPSPDTDTEGVVVSLGVAAVPGAGVGVGVALYTGTDDYTLVDSGNVSEDGHLWREYSVTLGSSVPSYTSASVTASYPGDIEHSVAIPLSANTLGMYQAIDADAALQQNTYPDPDCTVRLEGVSGEAVPERVSVGEGQLSFETGTDAASGSVLASLGFGSYTSTITLPDYPTYLPLTTSLSMPLQGGVGSDLTIPLEVFDAQGVTRPTTLTLTALPVTTTADVTYASMTEEAYMYGTDDLQGVLDVYMTQQCGRETYPVALSVDIDGMTGPLMFPLSVTEDLPPSAIPTYTLTHDIHPILPPASVLDITIYGTYQATADTDYSLCCACLSIDIMTGTEVVLTVSPSIETLEDVNDILIQTCSASIDTSEWPVFGTVVISYDTPSEPTVLETFSVLVSIPSLVYYMLGAVAAMLFVFLSQCTWYCCSCCAHARARHTPIERQPHKWSHNRMLVDNFFTYTPTRAIGRCCQGSAQLFFILLVAISIYGVKLLVLGGDFFVVQRLMSHLRVLDTPEVLYDIPVVGLSFEFSRSMDNFFDSVQYSIMQTEQVNLWLSLSVIPVACIFLLLFRIILALVQAQNHTTRTFAGRVFFIWCIRLATETAELGGTFVSDLVLWVMCGSTSDTGVVPSYVPVCVFFLVFLPLIALLSMGTKDGLPYRVLWCVKKGKKYPMSVGWLGPLFKGVQRHGSSWADWAGDKWGDLFPSRLASTLAEPHEVVFGHLETVFEHFEKAMYWLSGILAGLACLWCGYYITQTEGWYHDLFLDDLWVTILMTVVLGLVVGVFVAILTVSTEGLPLILVVLGALALYVAYVILVVALGCALFIVLMGIVVLVAAVLTSPVWISFMFVAAYYLSAMSILCVVVVVVFGIRLLLLLILPAGTILHIVYPTLSLMVGIVPQLIESTWLRVCVQTLFNLGVGAGIWCMGDMSSGGHVSELLVLLLVIVIVDTLFTLGCAREGMNPHFKGHFDKAISDARTLTAQAERMVEYTITVKNSAFLFVPLVGPAMVTVSDYLTSPPLFAPGLTGLVRSNYLTNVGAFALLVYIAQSQASTAVDLYIVAAVGGYLLLTLYDAFNETREANRMHRWRLGFFGRFWWWADRACQAVNPSGRRVQSDAPVNEVPENAV</sequence>
<keyword evidence="2" id="KW-0732">Signal</keyword>
<feature type="chain" id="PRO_5039900059" evidence="2">
    <location>
        <begin position="24"/>
        <end position="1943"/>
    </location>
</feature>
<feature type="transmembrane region" description="Helical" evidence="1">
    <location>
        <begin position="1549"/>
        <end position="1569"/>
    </location>
</feature>
<feature type="transmembrane region" description="Helical" evidence="1">
    <location>
        <begin position="1293"/>
        <end position="1318"/>
    </location>
</feature>
<feature type="transmembrane region" description="Helical" evidence="1">
    <location>
        <begin position="1369"/>
        <end position="1395"/>
    </location>
</feature>
<feature type="signal peptide" evidence="2">
    <location>
        <begin position="1"/>
        <end position="23"/>
    </location>
</feature>
<feature type="transmembrane region" description="Helical" evidence="1">
    <location>
        <begin position="1692"/>
        <end position="1714"/>
    </location>
</feature>
<feature type="transmembrane region" description="Helical" evidence="1">
    <location>
        <begin position="1614"/>
        <end position="1634"/>
    </location>
</feature>
<organism evidence="3 4">
    <name type="scientific">Kipferlia bialata</name>
    <dbReference type="NCBI Taxonomy" id="797122"/>
    <lineage>
        <taxon>Eukaryota</taxon>
        <taxon>Metamonada</taxon>
        <taxon>Carpediemonas-like organisms</taxon>
        <taxon>Kipferlia</taxon>
    </lineage>
</organism>